<protein>
    <submittedName>
        <fullName evidence="1">Uncharacterized protein</fullName>
    </submittedName>
</protein>
<dbReference type="EMBL" id="RYUT01000001">
    <property type="protein sequence ID" value="RYQ31596.1"/>
    <property type="molecule type" value="Genomic_DNA"/>
</dbReference>
<name>A0A4Q5AND9_9BIFI</name>
<dbReference type="AlphaFoldDB" id="A0A4Q5AND9"/>
<sequence length="103" mass="11585">MNPTTNTNSHHETLPSETRNDDYTVTCLASRDEMNALGHTVTLCGRRMDKHTEAHTGHAAHATQCPICHAIAYDPAFRSYFAAYDATHIRPYCWANNRPQPTN</sequence>
<evidence type="ECO:0000313" key="2">
    <source>
        <dbReference type="Proteomes" id="UP000291920"/>
    </source>
</evidence>
<dbReference type="Proteomes" id="UP000291920">
    <property type="component" value="Unassembled WGS sequence"/>
</dbReference>
<comment type="caution">
    <text evidence="1">The sequence shown here is derived from an EMBL/GenBank/DDBJ whole genome shotgun (WGS) entry which is preliminary data.</text>
</comment>
<evidence type="ECO:0000313" key="1">
    <source>
        <dbReference type="EMBL" id="RYQ31596.1"/>
    </source>
</evidence>
<gene>
    <name evidence="1" type="ORF">PG2017B_0140</name>
</gene>
<reference evidence="1 2" key="1">
    <citation type="submission" date="2018-12" db="EMBL/GenBank/DDBJ databases">
        <title>Unveiling genomic diversity among members of the Bifidobacterium pseudolongum species, a widely distributed gut commensal of the animal kingdom.</title>
        <authorList>
            <person name="Lugli G.A."/>
            <person name="Duranti S."/>
            <person name="Albert K."/>
            <person name="Mancabelli L."/>
            <person name="Napoli S."/>
            <person name="Viappiani A."/>
            <person name="Anzalone R."/>
            <person name="Longhi G."/>
            <person name="Milani C."/>
            <person name="Turroni F."/>
            <person name="Alessandri G."/>
            <person name="Sela D.A."/>
            <person name="Van Sinderen D."/>
            <person name="Ventura M."/>
        </authorList>
    </citation>
    <scope>NUCLEOTIDE SEQUENCE [LARGE SCALE GENOMIC DNA]</scope>
    <source>
        <strain evidence="1 2">2017B</strain>
    </source>
</reference>
<proteinExistence type="predicted"/>
<accession>A0A4Q5AND9</accession>
<organism evidence="1 2">
    <name type="scientific">Bifidobacterium pseudolongum subsp. globosum</name>
    <dbReference type="NCBI Taxonomy" id="1690"/>
    <lineage>
        <taxon>Bacteria</taxon>
        <taxon>Bacillati</taxon>
        <taxon>Actinomycetota</taxon>
        <taxon>Actinomycetes</taxon>
        <taxon>Bifidobacteriales</taxon>
        <taxon>Bifidobacteriaceae</taxon>
        <taxon>Bifidobacterium</taxon>
    </lineage>
</organism>